<protein>
    <submittedName>
        <fullName evidence="1">Uncharacterized protein</fullName>
    </submittedName>
</protein>
<gene>
    <name evidence="1" type="ORF">PVK06_034062</name>
</gene>
<dbReference type="Proteomes" id="UP001358586">
    <property type="component" value="Chromosome 10"/>
</dbReference>
<evidence type="ECO:0000313" key="2">
    <source>
        <dbReference type="Proteomes" id="UP001358586"/>
    </source>
</evidence>
<keyword evidence="2" id="KW-1185">Reference proteome</keyword>
<name>A0ABR0ND71_GOSAR</name>
<sequence length="76" mass="8565">MASSLFRFDDKHISTAQEIMADDHVLEGFIHNLSKGPITKIHYSLQDAGFLHASRMLGGCKLNPTLISTLVERWRP</sequence>
<accession>A0ABR0ND71</accession>
<dbReference type="EMBL" id="JARKNE010000010">
    <property type="protein sequence ID" value="KAK5792930.1"/>
    <property type="molecule type" value="Genomic_DNA"/>
</dbReference>
<evidence type="ECO:0000313" key="1">
    <source>
        <dbReference type="EMBL" id="KAK5792930.1"/>
    </source>
</evidence>
<proteinExistence type="predicted"/>
<organism evidence="1 2">
    <name type="scientific">Gossypium arboreum</name>
    <name type="common">Tree cotton</name>
    <name type="synonym">Gossypium nanking</name>
    <dbReference type="NCBI Taxonomy" id="29729"/>
    <lineage>
        <taxon>Eukaryota</taxon>
        <taxon>Viridiplantae</taxon>
        <taxon>Streptophyta</taxon>
        <taxon>Embryophyta</taxon>
        <taxon>Tracheophyta</taxon>
        <taxon>Spermatophyta</taxon>
        <taxon>Magnoliopsida</taxon>
        <taxon>eudicotyledons</taxon>
        <taxon>Gunneridae</taxon>
        <taxon>Pentapetalae</taxon>
        <taxon>rosids</taxon>
        <taxon>malvids</taxon>
        <taxon>Malvales</taxon>
        <taxon>Malvaceae</taxon>
        <taxon>Malvoideae</taxon>
        <taxon>Gossypium</taxon>
    </lineage>
</organism>
<reference evidence="1 2" key="1">
    <citation type="submission" date="2023-03" db="EMBL/GenBank/DDBJ databases">
        <title>WGS of Gossypium arboreum.</title>
        <authorList>
            <person name="Yu D."/>
        </authorList>
    </citation>
    <scope>NUCLEOTIDE SEQUENCE [LARGE SCALE GENOMIC DNA]</scope>
    <source>
        <tissue evidence="1">Leaf</tissue>
    </source>
</reference>
<comment type="caution">
    <text evidence="1">The sequence shown here is derived from an EMBL/GenBank/DDBJ whole genome shotgun (WGS) entry which is preliminary data.</text>
</comment>